<dbReference type="STRING" id="526729.SAMN04324258_3649"/>
<evidence type="ECO:0000313" key="1">
    <source>
        <dbReference type="EMBL" id="SKC77689.1"/>
    </source>
</evidence>
<name>A0A1T5LQ55_9MICO</name>
<dbReference type="RefSeq" id="WP_079576029.1">
    <property type="nucleotide sequence ID" value="NZ_FUZQ01000007.1"/>
</dbReference>
<dbReference type="AlphaFoldDB" id="A0A1T5LQ55"/>
<accession>A0A1T5LQ55</accession>
<proteinExistence type="predicted"/>
<dbReference type="EMBL" id="FUZQ01000007">
    <property type="protein sequence ID" value="SKC77689.1"/>
    <property type="molecule type" value="Genomic_DNA"/>
</dbReference>
<dbReference type="Proteomes" id="UP000189777">
    <property type="component" value="Unassembled WGS sequence"/>
</dbReference>
<keyword evidence="2" id="KW-1185">Reference proteome</keyword>
<reference evidence="1 2" key="1">
    <citation type="submission" date="2017-02" db="EMBL/GenBank/DDBJ databases">
        <authorList>
            <person name="Peterson S.W."/>
        </authorList>
    </citation>
    <scope>NUCLEOTIDE SEQUENCE [LARGE SCALE GENOMIC DNA]</scope>
    <source>
        <strain evidence="1 2">DSM 21481</strain>
    </source>
</reference>
<gene>
    <name evidence="1" type="ORF">SAMN04324258_3649</name>
</gene>
<protein>
    <submittedName>
        <fullName evidence="1">Uncharacterized protein</fullName>
    </submittedName>
</protein>
<organism evidence="1 2">
    <name type="scientific">Krasilnikoviella flava</name>
    <dbReference type="NCBI Taxonomy" id="526729"/>
    <lineage>
        <taxon>Bacteria</taxon>
        <taxon>Bacillati</taxon>
        <taxon>Actinomycetota</taxon>
        <taxon>Actinomycetes</taxon>
        <taxon>Micrococcales</taxon>
        <taxon>Promicromonosporaceae</taxon>
        <taxon>Krasilnikoviella</taxon>
    </lineage>
</organism>
<sequence length="109" mass="11965">MSTHQTRTFTDEVNAAFIHLDEIMSSAVREITFASLNSGVIDRDVAKAASDRVVKRAQKVYERILTDVPPHLAARQLAAVLAELTISTTTTWVVATHTAINSAKKDDDE</sequence>
<evidence type="ECO:0000313" key="2">
    <source>
        <dbReference type="Proteomes" id="UP000189777"/>
    </source>
</evidence>